<proteinExistence type="predicted"/>
<evidence type="ECO:0000313" key="2">
    <source>
        <dbReference type="Proteomes" id="UP001177670"/>
    </source>
</evidence>
<sequence length="132" mass="15046">MTLTDQATKAKGPPRWLEPDQVLPVQGRVGEDVVVEPKLRWSDVFDELRFELENDRVDYEWISDLVRVSRGPAGVALPEAVGRMMSSVIIGADEVKSSNRRVRVVRRERTPGGFIFARLSPSKREQYHVDDK</sequence>
<name>A0AA40KI33_9HYME</name>
<comment type="caution">
    <text evidence="1">The sequence shown here is derived from an EMBL/GenBank/DDBJ whole genome shotgun (WGS) entry which is preliminary data.</text>
</comment>
<keyword evidence="2" id="KW-1185">Reference proteome</keyword>
<dbReference type="Proteomes" id="UP001177670">
    <property type="component" value="Unassembled WGS sequence"/>
</dbReference>
<accession>A0AA40KI33</accession>
<evidence type="ECO:0000313" key="1">
    <source>
        <dbReference type="EMBL" id="KAK1121160.1"/>
    </source>
</evidence>
<organism evidence="1 2">
    <name type="scientific">Melipona bicolor</name>
    <dbReference type="NCBI Taxonomy" id="60889"/>
    <lineage>
        <taxon>Eukaryota</taxon>
        <taxon>Metazoa</taxon>
        <taxon>Ecdysozoa</taxon>
        <taxon>Arthropoda</taxon>
        <taxon>Hexapoda</taxon>
        <taxon>Insecta</taxon>
        <taxon>Pterygota</taxon>
        <taxon>Neoptera</taxon>
        <taxon>Endopterygota</taxon>
        <taxon>Hymenoptera</taxon>
        <taxon>Apocrita</taxon>
        <taxon>Aculeata</taxon>
        <taxon>Apoidea</taxon>
        <taxon>Anthophila</taxon>
        <taxon>Apidae</taxon>
        <taxon>Melipona</taxon>
    </lineage>
</organism>
<protein>
    <submittedName>
        <fullName evidence="1">Uncharacterized protein</fullName>
    </submittedName>
</protein>
<dbReference type="AlphaFoldDB" id="A0AA40KI33"/>
<gene>
    <name evidence="1" type="ORF">K0M31_010467</name>
</gene>
<dbReference type="EMBL" id="JAHYIQ010000027">
    <property type="protein sequence ID" value="KAK1121160.1"/>
    <property type="molecule type" value="Genomic_DNA"/>
</dbReference>
<reference evidence="1" key="1">
    <citation type="submission" date="2021-10" db="EMBL/GenBank/DDBJ databases">
        <title>Melipona bicolor Genome sequencing and assembly.</title>
        <authorList>
            <person name="Araujo N.S."/>
            <person name="Arias M.C."/>
        </authorList>
    </citation>
    <scope>NUCLEOTIDE SEQUENCE</scope>
    <source>
        <strain evidence="1">USP_2M_L1-L4_2017</strain>
        <tissue evidence="1">Whole body</tissue>
    </source>
</reference>